<dbReference type="Pfam" id="PF01687">
    <property type="entry name" value="Flavokinase"/>
    <property type="match status" value="1"/>
</dbReference>
<evidence type="ECO:0000256" key="3">
    <source>
        <dbReference type="ARBA" id="ARBA00022643"/>
    </source>
</evidence>
<accession>A0A2H0U0U9</accession>
<dbReference type="GO" id="GO:0008531">
    <property type="term" value="F:riboflavin kinase activity"/>
    <property type="evidence" value="ECO:0007669"/>
    <property type="project" value="UniProtKB-EC"/>
</dbReference>
<evidence type="ECO:0000256" key="6">
    <source>
        <dbReference type="ARBA" id="ARBA00022840"/>
    </source>
</evidence>
<evidence type="ECO:0000313" key="10">
    <source>
        <dbReference type="Proteomes" id="UP000230852"/>
    </source>
</evidence>
<sequence>MFSGIVVHGKALGRQLGFPTANIDCKIKNGTNTTQGVFAVIIKIDKKDYHGAAIVRVNKSVDCEIHILNFSGDLYGKYVEVNLIQKVSEIEKYDSQEELLEKIKHDIEMVKEVFIGRS</sequence>
<keyword evidence="2" id="KW-0285">Flavoprotein</keyword>
<dbReference type="PANTHER" id="PTHR22749">
    <property type="entry name" value="RIBOFLAVIN KINASE/FMN ADENYLYLTRANSFERASE"/>
    <property type="match status" value="1"/>
</dbReference>
<evidence type="ECO:0000256" key="2">
    <source>
        <dbReference type="ARBA" id="ARBA00022630"/>
    </source>
</evidence>
<dbReference type="EMBL" id="PFBU01000029">
    <property type="protein sequence ID" value="PIR78442.1"/>
    <property type="molecule type" value="Genomic_DNA"/>
</dbReference>
<dbReference type="GO" id="GO:0009398">
    <property type="term" value="P:FMN biosynthetic process"/>
    <property type="evidence" value="ECO:0007669"/>
    <property type="project" value="TreeGrafter"/>
</dbReference>
<evidence type="ECO:0000256" key="4">
    <source>
        <dbReference type="ARBA" id="ARBA00022679"/>
    </source>
</evidence>
<evidence type="ECO:0000313" key="9">
    <source>
        <dbReference type="EMBL" id="PIR78442.1"/>
    </source>
</evidence>
<keyword evidence="3" id="KW-0288">FMN</keyword>
<evidence type="ECO:0000256" key="7">
    <source>
        <dbReference type="ARBA" id="ARBA00047880"/>
    </source>
</evidence>
<reference evidence="10" key="1">
    <citation type="submission" date="2017-09" db="EMBL/GenBank/DDBJ databases">
        <title>Depth-based differentiation of microbial function through sediment-hosted aquifers and enrichment of novel symbionts in the deep terrestrial subsurface.</title>
        <authorList>
            <person name="Probst A.J."/>
            <person name="Ladd B."/>
            <person name="Jarett J.K."/>
            <person name="Geller-Mcgrath D.E."/>
            <person name="Sieber C.M.K."/>
            <person name="Emerson J.B."/>
            <person name="Anantharaman K."/>
            <person name="Thomas B.C."/>
            <person name="Malmstrom R."/>
            <person name="Stieglmeier M."/>
            <person name="Klingl A."/>
            <person name="Woyke T."/>
            <person name="Ryan C.M."/>
            <person name="Banfield J.F."/>
        </authorList>
    </citation>
    <scope>NUCLEOTIDE SEQUENCE [LARGE SCALE GENOMIC DNA]</scope>
</reference>
<dbReference type="Proteomes" id="UP000230852">
    <property type="component" value="Unassembled WGS sequence"/>
</dbReference>
<dbReference type="EC" id="2.7.1.26" evidence="1"/>
<dbReference type="GO" id="GO:0009231">
    <property type="term" value="P:riboflavin biosynthetic process"/>
    <property type="evidence" value="ECO:0007669"/>
    <property type="project" value="InterPro"/>
</dbReference>
<dbReference type="GO" id="GO:0005524">
    <property type="term" value="F:ATP binding"/>
    <property type="evidence" value="ECO:0007669"/>
    <property type="project" value="UniProtKB-KW"/>
</dbReference>
<proteinExistence type="predicted"/>
<dbReference type="InterPro" id="IPR023465">
    <property type="entry name" value="Riboflavin_kinase_dom_sf"/>
</dbReference>
<dbReference type="InterPro" id="IPR015865">
    <property type="entry name" value="Riboflavin_kinase_bac/euk"/>
</dbReference>
<organism evidence="9 10">
    <name type="scientific">Candidatus Magasanikbacteria bacterium CG10_big_fil_rev_8_21_14_0_10_36_16</name>
    <dbReference type="NCBI Taxonomy" id="1974645"/>
    <lineage>
        <taxon>Bacteria</taxon>
        <taxon>Candidatus Magasanikiibacteriota</taxon>
    </lineage>
</organism>
<keyword evidence="6" id="KW-0067">ATP-binding</keyword>
<dbReference type="Gene3D" id="2.40.30.30">
    <property type="entry name" value="Riboflavin kinase-like"/>
    <property type="match status" value="1"/>
</dbReference>
<keyword evidence="4" id="KW-0808">Transferase</keyword>
<protein>
    <recommendedName>
        <fullName evidence="1">riboflavin kinase</fullName>
        <ecNumber evidence="1">2.7.1.26</ecNumber>
    </recommendedName>
</protein>
<dbReference type="PANTHER" id="PTHR22749:SF6">
    <property type="entry name" value="RIBOFLAVIN KINASE"/>
    <property type="match status" value="1"/>
</dbReference>
<dbReference type="SUPFAM" id="SSF82114">
    <property type="entry name" value="Riboflavin kinase-like"/>
    <property type="match status" value="1"/>
</dbReference>
<comment type="caution">
    <text evidence="9">The sequence shown here is derived from an EMBL/GenBank/DDBJ whole genome shotgun (WGS) entry which is preliminary data.</text>
</comment>
<gene>
    <name evidence="9" type="ORF">COU28_01590</name>
</gene>
<comment type="catalytic activity">
    <reaction evidence="7">
        <text>riboflavin + ATP = FMN + ADP + H(+)</text>
        <dbReference type="Rhea" id="RHEA:14357"/>
        <dbReference type="ChEBI" id="CHEBI:15378"/>
        <dbReference type="ChEBI" id="CHEBI:30616"/>
        <dbReference type="ChEBI" id="CHEBI:57986"/>
        <dbReference type="ChEBI" id="CHEBI:58210"/>
        <dbReference type="ChEBI" id="CHEBI:456216"/>
        <dbReference type="EC" id="2.7.1.26"/>
    </reaction>
</comment>
<name>A0A2H0U0U9_9BACT</name>
<feature type="domain" description="Riboflavin kinase" evidence="8">
    <location>
        <begin position="1"/>
        <end position="115"/>
    </location>
</feature>
<evidence type="ECO:0000259" key="8">
    <source>
        <dbReference type="SMART" id="SM00904"/>
    </source>
</evidence>
<dbReference type="AlphaFoldDB" id="A0A2H0U0U9"/>
<keyword evidence="5" id="KW-0547">Nucleotide-binding</keyword>
<dbReference type="SMART" id="SM00904">
    <property type="entry name" value="Flavokinase"/>
    <property type="match status" value="1"/>
</dbReference>
<evidence type="ECO:0000256" key="1">
    <source>
        <dbReference type="ARBA" id="ARBA00012105"/>
    </source>
</evidence>
<dbReference type="InterPro" id="IPR023468">
    <property type="entry name" value="Riboflavin_kinase"/>
</dbReference>
<evidence type="ECO:0000256" key="5">
    <source>
        <dbReference type="ARBA" id="ARBA00022741"/>
    </source>
</evidence>